<keyword evidence="1" id="KW-0472">Membrane</keyword>
<feature type="transmembrane region" description="Helical" evidence="1">
    <location>
        <begin position="162"/>
        <end position="179"/>
    </location>
</feature>
<dbReference type="PATRIC" id="fig|502682.8.peg.1164"/>
<feature type="transmembrane region" description="Helical" evidence="1">
    <location>
        <begin position="25"/>
        <end position="43"/>
    </location>
</feature>
<accession>A0A0G9MSP3</accession>
<keyword evidence="1" id="KW-0812">Transmembrane</keyword>
<dbReference type="EMBL" id="LBHC01000001">
    <property type="protein sequence ID" value="KLE33715.1"/>
    <property type="molecule type" value="Genomic_DNA"/>
</dbReference>
<feature type="transmembrane region" description="Helical" evidence="1">
    <location>
        <begin position="185"/>
        <end position="204"/>
    </location>
</feature>
<feature type="transmembrane region" description="Helical" evidence="1">
    <location>
        <begin position="102"/>
        <end position="123"/>
    </location>
</feature>
<feature type="transmembrane region" description="Helical" evidence="1">
    <location>
        <begin position="129"/>
        <end position="150"/>
    </location>
</feature>
<protein>
    <submittedName>
        <fullName evidence="2">Uncharacterized protein</fullName>
    </submittedName>
</protein>
<name>A0A0G9MSP3_9SPHN</name>
<keyword evidence="3" id="KW-1185">Reference proteome</keyword>
<evidence type="ECO:0000313" key="2">
    <source>
        <dbReference type="EMBL" id="KLE33715.1"/>
    </source>
</evidence>
<evidence type="ECO:0000256" key="1">
    <source>
        <dbReference type="SAM" id="Phobius"/>
    </source>
</evidence>
<reference evidence="2 3" key="1">
    <citation type="submission" date="2015-04" db="EMBL/GenBank/DDBJ databases">
        <title>The draft genome sequence of Erythrobacr gangjinensis K7-2.</title>
        <authorList>
            <person name="Zhuang L."/>
            <person name="Liu Y."/>
            <person name="Shao Z."/>
        </authorList>
    </citation>
    <scope>NUCLEOTIDE SEQUENCE [LARGE SCALE GENOMIC DNA]</scope>
    <source>
        <strain evidence="2 3">K7-2</strain>
    </source>
</reference>
<proteinExistence type="predicted"/>
<dbReference type="Proteomes" id="UP000053070">
    <property type="component" value="Unassembled WGS sequence"/>
</dbReference>
<gene>
    <name evidence="2" type="ORF">AAW01_05685</name>
</gene>
<feature type="transmembrane region" description="Helical" evidence="1">
    <location>
        <begin position="216"/>
        <end position="232"/>
    </location>
</feature>
<sequence>MVAGFVAVHMLIHNMRFLDVDPRSGWLSFAGGVAVTYVFLHIMPDIAEHTEEFATGLMAGEETARTAVYGLTLAGLVTFYGLERLAGLREKQHGDDDMADTVSQYLHCIVYGLFNAVIGYLVAQREEKEGMTVLLFFIAMMLHFVTADFAKYQDDRKGYMAIGRWVLSAGAVLGWLLGITVQFDAVVVGCVFAFVAGGIILTVLKEELPEERKGRFFPFLGGVALFGALILAERHAF</sequence>
<feature type="transmembrane region" description="Helical" evidence="1">
    <location>
        <begin position="63"/>
        <end position="82"/>
    </location>
</feature>
<keyword evidence="1" id="KW-1133">Transmembrane helix</keyword>
<organism evidence="2 3">
    <name type="scientific">Aurantiacibacter gangjinensis</name>
    <dbReference type="NCBI Taxonomy" id="502682"/>
    <lineage>
        <taxon>Bacteria</taxon>
        <taxon>Pseudomonadati</taxon>
        <taxon>Pseudomonadota</taxon>
        <taxon>Alphaproteobacteria</taxon>
        <taxon>Sphingomonadales</taxon>
        <taxon>Erythrobacteraceae</taxon>
        <taxon>Aurantiacibacter</taxon>
    </lineage>
</organism>
<dbReference type="AlphaFoldDB" id="A0A0G9MSP3"/>
<dbReference type="STRING" id="502682.BMF35_a0138"/>
<comment type="caution">
    <text evidence="2">The sequence shown here is derived from an EMBL/GenBank/DDBJ whole genome shotgun (WGS) entry which is preliminary data.</text>
</comment>
<evidence type="ECO:0000313" key="3">
    <source>
        <dbReference type="Proteomes" id="UP000053070"/>
    </source>
</evidence>